<organism evidence="1 2">
    <name type="scientific">Noviherbaspirillum album</name>
    <dbReference type="NCBI Taxonomy" id="3080276"/>
    <lineage>
        <taxon>Bacteria</taxon>
        <taxon>Pseudomonadati</taxon>
        <taxon>Pseudomonadota</taxon>
        <taxon>Betaproteobacteria</taxon>
        <taxon>Burkholderiales</taxon>
        <taxon>Oxalobacteraceae</taxon>
        <taxon>Noviherbaspirillum</taxon>
    </lineage>
</organism>
<evidence type="ECO:0000313" key="1">
    <source>
        <dbReference type="EMBL" id="MEC4722121.1"/>
    </source>
</evidence>
<sequence>MEYDAAMTLPPAVDVPGLDPTTEWHCLFRNSASWQNFNELHGLVPAQKRNLGEIPLSAGFSGFLASSFHSFPEKVHACLYAD</sequence>
<dbReference type="RefSeq" id="WP_326508800.1">
    <property type="nucleotide sequence ID" value="NZ_JAWIIV010000026.1"/>
</dbReference>
<name>A0ABU6JF90_9BURK</name>
<proteinExistence type="predicted"/>
<dbReference type="EMBL" id="JAWIIV010000026">
    <property type="protein sequence ID" value="MEC4722121.1"/>
    <property type="molecule type" value="Genomic_DNA"/>
</dbReference>
<dbReference type="Proteomes" id="UP001352263">
    <property type="component" value="Unassembled WGS sequence"/>
</dbReference>
<comment type="caution">
    <text evidence="1">The sequence shown here is derived from an EMBL/GenBank/DDBJ whole genome shotgun (WGS) entry which is preliminary data.</text>
</comment>
<evidence type="ECO:0000313" key="2">
    <source>
        <dbReference type="Proteomes" id="UP001352263"/>
    </source>
</evidence>
<reference evidence="1 2" key="1">
    <citation type="submission" date="2023-10" db="EMBL/GenBank/DDBJ databases">
        <title>Noviherbaspirillum sp. CPCC 100848 genome assembly.</title>
        <authorList>
            <person name="Li X.Y."/>
            <person name="Fang X.M."/>
        </authorList>
    </citation>
    <scope>NUCLEOTIDE SEQUENCE [LARGE SCALE GENOMIC DNA]</scope>
    <source>
        <strain evidence="1 2">CPCC 100848</strain>
    </source>
</reference>
<protein>
    <submittedName>
        <fullName evidence="1">Uncharacterized protein</fullName>
    </submittedName>
</protein>
<accession>A0ABU6JF90</accession>
<gene>
    <name evidence="1" type="ORF">RY831_23420</name>
</gene>
<keyword evidence="2" id="KW-1185">Reference proteome</keyword>